<dbReference type="AlphaFoldDB" id="X8JAY4"/>
<protein>
    <submittedName>
        <fullName evidence="2">Uncharacterized protein</fullName>
    </submittedName>
</protein>
<feature type="region of interest" description="Disordered" evidence="1">
    <location>
        <begin position="395"/>
        <end position="465"/>
    </location>
</feature>
<feature type="compositionally biased region" description="Basic and acidic residues" evidence="1">
    <location>
        <begin position="309"/>
        <end position="324"/>
    </location>
</feature>
<evidence type="ECO:0000256" key="1">
    <source>
        <dbReference type="SAM" id="MobiDB-lite"/>
    </source>
</evidence>
<dbReference type="EMBL" id="JATN01000319">
    <property type="protein sequence ID" value="EUC60784.1"/>
    <property type="molecule type" value="Genomic_DNA"/>
</dbReference>
<evidence type="ECO:0000313" key="2">
    <source>
        <dbReference type="EMBL" id="EUC60784.1"/>
    </source>
</evidence>
<dbReference type="Proteomes" id="UP000030108">
    <property type="component" value="Unassembled WGS sequence"/>
</dbReference>
<evidence type="ECO:0000313" key="3">
    <source>
        <dbReference type="Proteomes" id="UP000030108"/>
    </source>
</evidence>
<organism evidence="2 3">
    <name type="scientific">Rhizoctonia solani AG-3 Rhs1AP</name>
    <dbReference type="NCBI Taxonomy" id="1086054"/>
    <lineage>
        <taxon>Eukaryota</taxon>
        <taxon>Fungi</taxon>
        <taxon>Dikarya</taxon>
        <taxon>Basidiomycota</taxon>
        <taxon>Agaricomycotina</taxon>
        <taxon>Agaricomycetes</taxon>
        <taxon>Cantharellales</taxon>
        <taxon>Ceratobasidiaceae</taxon>
        <taxon>Rhizoctonia</taxon>
    </lineage>
</organism>
<sequence>MSRAQSQEGSATSWSGADPEWIEYVGWDGEFHPLDDVTYHRRPEAENLKKIVEKSLIAPAWMANIESPEWAVYNQGRLRHATLHLSLNMPLAEFTFKNDDEELSFDVQESLAFILHIPRHAAALKLHCSDIKPVEADRRHPVDTLGFLVWNLQSDGRVVYRTERKLAIPCLPTQENTGQVQSDACAFIYLPLTTPPVAARAALSTTADNRFAPHWVTEYKRDHDELGSKDQVAEGLVSALYQRRAYGFPNHFVFGSAHYSRNTIEVLAATWVRSDEFADPGARSQGAKTASAVSPEDLKTNPADNSLQEGDRTSRPPKTGKENTDANVSLAIKDIKKYNKIVMFSIAKYDMTAVENMLQLYLLMRHTLTLAQQYADEIEKDRHIRVRELMKEAKEIYDWPPPPRPEPDQGTKRQRTGRSNFSPAFSATPESKRDDMSIDPYDDSNYSSDSEELEPPNDTGPLRRVAGEVASYTLRNYAYEGGAVTCGFGDSNGDPVS</sequence>
<name>X8JAY4_9AGAM</name>
<reference evidence="3" key="1">
    <citation type="journal article" date="2014" name="Genome Announc.">
        <title>Draft genome sequence of the plant-pathogenic soil fungus Rhizoctonia solani anastomosis group 3 strain Rhs1AP.</title>
        <authorList>
            <person name="Cubeta M.A."/>
            <person name="Thomas E."/>
            <person name="Dean R.A."/>
            <person name="Jabaji S."/>
            <person name="Neate S.M."/>
            <person name="Tavantzis S."/>
            <person name="Toda T."/>
            <person name="Vilgalys R."/>
            <person name="Bharathan N."/>
            <person name="Fedorova-Abrams N."/>
            <person name="Pakala S.B."/>
            <person name="Pakala S.M."/>
            <person name="Zafar N."/>
            <person name="Joardar V."/>
            <person name="Losada L."/>
            <person name="Nierman W.C."/>
        </authorList>
    </citation>
    <scope>NUCLEOTIDE SEQUENCE [LARGE SCALE GENOMIC DNA]</scope>
    <source>
        <strain evidence="3">AG-3</strain>
    </source>
</reference>
<proteinExistence type="predicted"/>
<feature type="compositionally biased region" description="Polar residues" evidence="1">
    <location>
        <begin position="417"/>
        <end position="429"/>
    </location>
</feature>
<comment type="caution">
    <text evidence="2">The sequence shown here is derived from an EMBL/GenBank/DDBJ whole genome shotgun (WGS) entry which is preliminary data.</text>
</comment>
<feature type="region of interest" description="Disordered" evidence="1">
    <location>
        <begin position="279"/>
        <end position="325"/>
    </location>
</feature>
<accession>X8JAY4</accession>
<gene>
    <name evidence="2" type="ORF">RSOL_365260</name>
</gene>